<dbReference type="AlphaFoldDB" id="A0A4Q7DGH6"/>
<name>A0A4Q7DGH6_9PROT</name>
<proteinExistence type="predicted"/>
<feature type="region of interest" description="Disordered" evidence="1">
    <location>
        <begin position="148"/>
        <end position="189"/>
    </location>
</feature>
<reference evidence="2 3" key="1">
    <citation type="submission" date="2018-10" db="EMBL/GenBank/DDBJ databases">
        <title>An updated phylogeny of the Alphaproteobacteria reveals that the parasitic Rickettsiales and Holosporales have independent origins.</title>
        <authorList>
            <person name="Munoz-Gomez S.A."/>
            <person name="Hess S."/>
            <person name="Burger G."/>
            <person name="Lang B.F."/>
            <person name="Susko E."/>
            <person name="Slamovits C.H."/>
            <person name="Roger A.J."/>
        </authorList>
    </citation>
    <scope>NUCLEOTIDE SEQUENCE [LARGE SCALE GENOMIC DNA]</scope>
    <source>
        <strain evidence="2">HOLO01</strain>
    </source>
</reference>
<feature type="region of interest" description="Disordered" evidence="1">
    <location>
        <begin position="1"/>
        <end position="125"/>
    </location>
</feature>
<dbReference type="EMBL" id="SCFB01000019">
    <property type="protein sequence ID" value="RZI45298.1"/>
    <property type="molecule type" value="Genomic_DNA"/>
</dbReference>
<protein>
    <submittedName>
        <fullName evidence="2">Uncharacterized protein</fullName>
    </submittedName>
</protein>
<evidence type="ECO:0000313" key="2">
    <source>
        <dbReference type="EMBL" id="RZI45298.1"/>
    </source>
</evidence>
<gene>
    <name evidence="2" type="ORF">EQU50_07615</name>
</gene>
<accession>A0A4Q7DGH6</accession>
<dbReference type="RefSeq" id="WP_130154530.1">
    <property type="nucleotide sequence ID" value="NZ_SCFB01000019.1"/>
</dbReference>
<comment type="caution">
    <text evidence="2">The sequence shown here is derived from an EMBL/GenBank/DDBJ whole genome shotgun (WGS) entry which is preliminary data.</text>
</comment>
<keyword evidence="3" id="KW-1185">Reference proteome</keyword>
<feature type="compositionally biased region" description="Basic and acidic residues" evidence="1">
    <location>
        <begin position="75"/>
        <end position="87"/>
    </location>
</feature>
<dbReference type="Proteomes" id="UP000293550">
    <property type="component" value="Unassembled WGS sequence"/>
</dbReference>
<evidence type="ECO:0000313" key="3">
    <source>
        <dbReference type="Proteomes" id="UP000293550"/>
    </source>
</evidence>
<feature type="compositionally biased region" description="Acidic residues" evidence="1">
    <location>
        <begin position="1"/>
        <end position="22"/>
    </location>
</feature>
<sequence>MSESDSDSDVGSEFEEVEEPESPNEVPQDVPLKVGRSPRVEGKIPSKKRPSKIDPATGDKRKETSKINLAKARQARIDKLKLQKELGKPITTGEPPKPQGWEPQSETSSEEEIVIARKPKKKKVMSATTERLLKLELAFQQMALRAREKKERKTVGKPITEATPAQEPTKEPTSEVSSAPPGFAPSREVVGLPTNIFGDFEKNKMNKKLLDL</sequence>
<organism evidence="2 3">
    <name type="scientific">Candidatus Finniella inopinata</name>
    <dbReference type="NCBI Taxonomy" id="1696036"/>
    <lineage>
        <taxon>Bacteria</taxon>
        <taxon>Pseudomonadati</taxon>
        <taxon>Pseudomonadota</taxon>
        <taxon>Alphaproteobacteria</taxon>
        <taxon>Holosporales</taxon>
        <taxon>Candidatus Paracaedibacteraceae</taxon>
        <taxon>Candidatus Finniella</taxon>
    </lineage>
</organism>
<evidence type="ECO:0000256" key="1">
    <source>
        <dbReference type="SAM" id="MobiDB-lite"/>
    </source>
</evidence>